<gene>
    <name evidence="2" type="ORF">GCM10009830_26060</name>
</gene>
<proteinExistence type="predicted"/>
<protein>
    <submittedName>
        <fullName evidence="2">Uncharacterized protein</fullName>
    </submittedName>
</protein>
<name>A0ABP4SUN5_9ACTN</name>
<organism evidence="2 3">
    <name type="scientific">Glycomyces endophyticus</name>
    <dbReference type="NCBI Taxonomy" id="480996"/>
    <lineage>
        <taxon>Bacteria</taxon>
        <taxon>Bacillati</taxon>
        <taxon>Actinomycetota</taxon>
        <taxon>Actinomycetes</taxon>
        <taxon>Glycomycetales</taxon>
        <taxon>Glycomycetaceae</taxon>
        <taxon>Glycomyces</taxon>
    </lineage>
</organism>
<sequence>MASAITTPPPTTATAAVTLESSTALRESFAERTRPYSPRAPEAPHPPPPESVQITLKKTKAGPEQMLRPGFKPS</sequence>
<keyword evidence="3" id="KW-1185">Reference proteome</keyword>
<dbReference type="Proteomes" id="UP001499851">
    <property type="component" value="Unassembled WGS sequence"/>
</dbReference>
<feature type="compositionally biased region" description="Pro residues" evidence="1">
    <location>
        <begin position="41"/>
        <end position="50"/>
    </location>
</feature>
<feature type="region of interest" description="Disordered" evidence="1">
    <location>
        <begin position="1"/>
        <end position="53"/>
    </location>
</feature>
<evidence type="ECO:0000256" key="1">
    <source>
        <dbReference type="SAM" id="MobiDB-lite"/>
    </source>
</evidence>
<comment type="caution">
    <text evidence="2">The sequence shown here is derived from an EMBL/GenBank/DDBJ whole genome shotgun (WGS) entry which is preliminary data.</text>
</comment>
<reference evidence="3" key="1">
    <citation type="journal article" date="2019" name="Int. J. Syst. Evol. Microbiol.">
        <title>The Global Catalogue of Microorganisms (GCM) 10K type strain sequencing project: providing services to taxonomists for standard genome sequencing and annotation.</title>
        <authorList>
            <consortium name="The Broad Institute Genomics Platform"/>
            <consortium name="The Broad Institute Genome Sequencing Center for Infectious Disease"/>
            <person name="Wu L."/>
            <person name="Ma J."/>
        </authorList>
    </citation>
    <scope>NUCLEOTIDE SEQUENCE [LARGE SCALE GENOMIC DNA]</scope>
    <source>
        <strain evidence="3">JCM 16001</strain>
    </source>
</reference>
<accession>A0ABP4SUN5</accession>
<evidence type="ECO:0000313" key="2">
    <source>
        <dbReference type="EMBL" id="GAA1677899.1"/>
    </source>
</evidence>
<evidence type="ECO:0000313" key="3">
    <source>
        <dbReference type="Proteomes" id="UP001499851"/>
    </source>
</evidence>
<dbReference type="EMBL" id="BAAAQF010000009">
    <property type="protein sequence ID" value="GAA1677899.1"/>
    <property type="molecule type" value="Genomic_DNA"/>
</dbReference>